<keyword evidence="4" id="KW-1185">Reference proteome</keyword>
<evidence type="ECO:0000313" key="3">
    <source>
        <dbReference type="EMBL" id="UYQ94951.1"/>
    </source>
</evidence>
<evidence type="ECO:0000256" key="1">
    <source>
        <dbReference type="SAM" id="MobiDB-lite"/>
    </source>
</evidence>
<evidence type="ECO:0008006" key="5">
    <source>
        <dbReference type="Google" id="ProtNLM"/>
    </source>
</evidence>
<keyword evidence="2" id="KW-0732">Signal</keyword>
<feature type="signal peptide" evidence="2">
    <location>
        <begin position="1"/>
        <end position="23"/>
    </location>
</feature>
<proteinExistence type="predicted"/>
<feature type="region of interest" description="Disordered" evidence="1">
    <location>
        <begin position="22"/>
        <end position="53"/>
    </location>
</feature>
<evidence type="ECO:0000313" key="4">
    <source>
        <dbReference type="Proteomes" id="UP001162741"/>
    </source>
</evidence>
<dbReference type="EMBL" id="CP107006">
    <property type="protein sequence ID" value="UYQ94951.1"/>
    <property type="molecule type" value="Genomic_DNA"/>
</dbReference>
<protein>
    <recommendedName>
        <fullName evidence="5">Quinol oxidase subunit 4</fullName>
    </recommendedName>
</protein>
<sequence length="53" mass="5530">MKKMLLALTILGLLSSCYTPGTAGRSGKVPPGQMKKATGSKSARPYAPGQNKH</sequence>
<evidence type="ECO:0000256" key="2">
    <source>
        <dbReference type="SAM" id="SignalP"/>
    </source>
</evidence>
<reference evidence="3" key="1">
    <citation type="submission" date="2022-10" db="EMBL/GenBank/DDBJ databases">
        <title>Chitinophaga sp. nov., isolated from soil.</title>
        <authorList>
            <person name="Jeon C.O."/>
        </authorList>
    </citation>
    <scope>NUCLEOTIDE SEQUENCE</scope>
    <source>
        <strain evidence="3">R8</strain>
    </source>
</reference>
<dbReference type="Proteomes" id="UP001162741">
    <property type="component" value="Chromosome"/>
</dbReference>
<feature type="chain" id="PRO_5045858302" description="Quinol oxidase subunit 4" evidence="2">
    <location>
        <begin position="24"/>
        <end position="53"/>
    </location>
</feature>
<name>A0ABY6J6F6_9BACT</name>
<accession>A0ABY6J6F6</accession>
<dbReference type="RefSeq" id="WP_264282762.1">
    <property type="nucleotide sequence ID" value="NZ_CP107006.1"/>
</dbReference>
<gene>
    <name evidence="3" type="ORF">MKQ68_07570</name>
</gene>
<organism evidence="3 4">
    <name type="scientific">Chitinophaga horti</name>
    <dbReference type="NCBI Taxonomy" id="2920382"/>
    <lineage>
        <taxon>Bacteria</taxon>
        <taxon>Pseudomonadati</taxon>
        <taxon>Bacteroidota</taxon>
        <taxon>Chitinophagia</taxon>
        <taxon>Chitinophagales</taxon>
        <taxon>Chitinophagaceae</taxon>
        <taxon>Chitinophaga</taxon>
    </lineage>
</organism>
<dbReference type="PROSITE" id="PS51257">
    <property type="entry name" value="PROKAR_LIPOPROTEIN"/>
    <property type="match status" value="1"/>
</dbReference>